<comment type="caution">
    <text evidence="2">The sequence shown here is derived from an EMBL/GenBank/DDBJ whole genome shotgun (WGS) entry which is preliminary data.</text>
</comment>
<dbReference type="RefSeq" id="WP_344715905.1">
    <property type="nucleotide sequence ID" value="NZ_BAABCB010000030.1"/>
</dbReference>
<sequence>MKTGIIIIFHNNEKEMDTAYFIEQIKQTSNLELCLVNNDSKDNTYDLLKDIKDECNNVSIVNVRKFKSDIAAVKAGARFMFSEFDLKHLGYVSINMLNIKYHGLNGLIEVITENQDAILNYKIKTLKKKQTLFQSLFSLLDYLKKLTENNNHFINLQYENNLLK</sequence>
<dbReference type="EMBL" id="BAABCB010000030">
    <property type="protein sequence ID" value="GAA4246114.1"/>
    <property type="molecule type" value="Genomic_DNA"/>
</dbReference>
<gene>
    <name evidence="2" type="ORF">GCM10022292_31200</name>
</gene>
<organism evidence="2 3">
    <name type="scientific">Winogradskyella damuponensis</name>
    <dbReference type="NCBI Taxonomy" id="943939"/>
    <lineage>
        <taxon>Bacteria</taxon>
        <taxon>Pseudomonadati</taxon>
        <taxon>Bacteroidota</taxon>
        <taxon>Flavobacteriia</taxon>
        <taxon>Flavobacteriales</taxon>
        <taxon>Flavobacteriaceae</taxon>
        <taxon>Winogradskyella</taxon>
    </lineage>
</organism>
<dbReference type="InterPro" id="IPR029044">
    <property type="entry name" value="Nucleotide-diphossugar_trans"/>
</dbReference>
<name>A0ABP8D1R2_9FLAO</name>
<evidence type="ECO:0000313" key="3">
    <source>
        <dbReference type="Proteomes" id="UP001501682"/>
    </source>
</evidence>
<evidence type="ECO:0000313" key="2">
    <source>
        <dbReference type="EMBL" id="GAA4246114.1"/>
    </source>
</evidence>
<evidence type="ECO:0000259" key="1">
    <source>
        <dbReference type="Pfam" id="PF00535"/>
    </source>
</evidence>
<protein>
    <recommendedName>
        <fullName evidence="1">Glycosyltransferase 2-like domain-containing protein</fullName>
    </recommendedName>
</protein>
<accession>A0ABP8D1R2</accession>
<dbReference type="InterPro" id="IPR001173">
    <property type="entry name" value="Glyco_trans_2-like"/>
</dbReference>
<feature type="domain" description="Glycosyltransferase 2-like" evidence="1">
    <location>
        <begin position="5"/>
        <end position="80"/>
    </location>
</feature>
<proteinExistence type="predicted"/>
<reference evidence="3" key="1">
    <citation type="journal article" date="2019" name="Int. J. Syst. Evol. Microbiol.">
        <title>The Global Catalogue of Microorganisms (GCM) 10K type strain sequencing project: providing services to taxonomists for standard genome sequencing and annotation.</title>
        <authorList>
            <consortium name="The Broad Institute Genomics Platform"/>
            <consortium name="The Broad Institute Genome Sequencing Center for Infectious Disease"/>
            <person name="Wu L."/>
            <person name="Ma J."/>
        </authorList>
    </citation>
    <scope>NUCLEOTIDE SEQUENCE [LARGE SCALE GENOMIC DNA]</scope>
    <source>
        <strain evidence="3">JCM 17633</strain>
    </source>
</reference>
<keyword evidence="3" id="KW-1185">Reference proteome</keyword>
<dbReference type="Proteomes" id="UP001501682">
    <property type="component" value="Unassembled WGS sequence"/>
</dbReference>
<dbReference type="Pfam" id="PF00535">
    <property type="entry name" value="Glycos_transf_2"/>
    <property type="match status" value="1"/>
</dbReference>
<dbReference type="SUPFAM" id="SSF53448">
    <property type="entry name" value="Nucleotide-diphospho-sugar transferases"/>
    <property type="match status" value="1"/>
</dbReference>